<accession>A0ABP5PFX4</accession>
<dbReference type="RefSeq" id="WP_344480148.1">
    <property type="nucleotide sequence ID" value="NZ_BAAAQX010000014.1"/>
</dbReference>
<gene>
    <name evidence="2" type="ORF">GCM10009850_054650</name>
</gene>
<reference evidence="3" key="1">
    <citation type="journal article" date="2019" name="Int. J. Syst. Evol. Microbiol.">
        <title>The Global Catalogue of Microorganisms (GCM) 10K type strain sequencing project: providing services to taxonomists for standard genome sequencing and annotation.</title>
        <authorList>
            <consortium name="The Broad Institute Genomics Platform"/>
            <consortium name="The Broad Institute Genome Sequencing Center for Infectious Disease"/>
            <person name="Wu L."/>
            <person name="Ma J."/>
        </authorList>
    </citation>
    <scope>NUCLEOTIDE SEQUENCE [LARGE SCALE GENOMIC DNA]</scope>
    <source>
        <strain evidence="3">JCM 16114</strain>
    </source>
</reference>
<name>A0ABP5PFX4_9ACTN</name>
<dbReference type="Gene3D" id="3.40.630.30">
    <property type="match status" value="1"/>
</dbReference>
<dbReference type="EMBL" id="BAAAQX010000014">
    <property type="protein sequence ID" value="GAA2210006.1"/>
    <property type="molecule type" value="Genomic_DNA"/>
</dbReference>
<dbReference type="CDD" id="cd04301">
    <property type="entry name" value="NAT_SF"/>
    <property type="match status" value="1"/>
</dbReference>
<evidence type="ECO:0000313" key="2">
    <source>
        <dbReference type="EMBL" id="GAA2210006.1"/>
    </source>
</evidence>
<comment type="caution">
    <text evidence="2">The sequence shown here is derived from an EMBL/GenBank/DDBJ whole genome shotgun (WGS) entry which is preliminary data.</text>
</comment>
<feature type="domain" description="N-acetyltransferase" evidence="1">
    <location>
        <begin position="4"/>
        <end position="188"/>
    </location>
</feature>
<dbReference type="Pfam" id="PF00583">
    <property type="entry name" value="Acetyltransf_1"/>
    <property type="match status" value="1"/>
</dbReference>
<keyword evidence="3" id="KW-1185">Reference proteome</keyword>
<organism evidence="2 3">
    <name type="scientific">Nonomuraea monospora</name>
    <dbReference type="NCBI Taxonomy" id="568818"/>
    <lineage>
        <taxon>Bacteria</taxon>
        <taxon>Bacillati</taxon>
        <taxon>Actinomycetota</taxon>
        <taxon>Actinomycetes</taxon>
        <taxon>Streptosporangiales</taxon>
        <taxon>Streptosporangiaceae</taxon>
        <taxon>Nonomuraea</taxon>
    </lineage>
</organism>
<dbReference type="InterPro" id="IPR000182">
    <property type="entry name" value="GNAT_dom"/>
</dbReference>
<dbReference type="Proteomes" id="UP001499843">
    <property type="component" value="Unassembled WGS sequence"/>
</dbReference>
<dbReference type="SUPFAM" id="SSF55729">
    <property type="entry name" value="Acyl-CoA N-acyltransferases (Nat)"/>
    <property type="match status" value="1"/>
</dbReference>
<sequence>MRDLDIRPATSWDDMRTVFGPRGAYSGCWCMWFRLSGPEFRDTPADGRRERLQGLVEGSERAPGVLAYLSGAPVGWCAVAPREEHARLLRSPVVRPATPGEAGVWSVTCFYVRREGRGRGVSAALLHGAVEYAASQGARVVEGYPKDSEKRVGAEELYHGWRGLFEGAGFEEVERRSPTRPIMRRTLT</sequence>
<dbReference type="InterPro" id="IPR016181">
    <property type="entry name" value="Acyl_CoA_acyltransferase"/>
</dbReference>
<dbReference type="PROSITE" id="PS51186">
    <property type="entry name" value="GNAT"/>
    <property type="match status" value="1"/>
</dbReference>
<protein>
    <submittedName>
        <fullName evidence="2">GNAT family N-acetyltransferase</fullName>
    </submittedName>
</protein>
<evidence type="ECO:0000259" key="1">
    <source>
        <dbReference type="PROSITE" id="PS51186"/>
    </source>
</evidence>
<evidence type="ECO:0000313" key="3">
    <source>
        <dbReference type="Proteomes" id="UP001499843"/>
    </source>
</evidence>
<proteinExistence type="predicted"/>